<dbReference type="InterPro" id="IPR002376">
    <property type="entry name" value="Formyl_transf_N"/>
</dbReference>
<comment type="similarity">
    <text evidence="1 5">Belongs to the Fmt family.</text>
</comment>
<evidence type="ECO:0000259" key="7">
    <source>
        <dbReference type="Pfam" id="PF02911"/>
    </source>
</evidence>
<evidence type="ECO:0000256" key="5">
    <source>
        <dbReference type="HAMAP-Rule" id="MF_00182"/>
    </source>
</evidence>
<sequence>MTSVIFMGTPNFGVPILKGLVENGYEIKAVVTQPDKKVGRKQSLKKTPVKIVAEELNLPIFQPIKLPKSQELEALINLHADLIVTAAYGQFLPSKFLNSVKIAAVNVHGSLLPKYRGGAPIQYSIINGDTETGVTIMEMVKEMDAGDIYAQEAIKIAATDTAGTVFNKLAIVGRDLLLKTLPQIIAHPNIKAPQDSAGVIFSPNISKEQEQIKLNMTAQEANNLIRGLNPNPGAYLKVNGKRFKVWQARVSSEKSVLPAGSLANNKGRFAITMASGSVLDLTEVQPAGKKRMPIKNFLNGQGDKFKVGEKIIDE</sequence>
<evidence type="ECO:0000259" key="6">
    <source>
        <dbReference type="Pfam" id="PF00551"/>
    </source>
</evidence>
<name>A0A1I1S382_9LACO</name>
<dbReference type="NCBIfam" id="TIGR00460">
    <property type="entry name" value="fmt"/>
    <property type="match status" value="1"/>
</dbReference>
<dbReference type="CDD" id="cd08704">
    <property type="entry name" value="Met_tRNA_FMT_C"/>
    <property type="match status" value="1"/>
</dbReference>
<keyword evidence="3 5" id="KW-0808">Transferase</keyword>
<dbReference type="GO" id="GO:0005829">
    <property type="term" value="C:cytosol"/>
    <property type="evidence" value="ECO:0007669"/>
    <property type="project" value="TreeGrafter"/>
</dbReference>
<feature type="domain" description="Formyl transferase N-terminal" evidence="6">
    <location>
        <begin position="4"/>
        <end position="180"/>
    </location>
</feature>
<feature type="domain" description="Formyl transferase C-terminal" evidence="7">
    <location>
        <begin position="204"/>
        <end position="301"/>
    </location>
</feature>
<dbReference type="PANTHER" id="PTHR11138">
    <property type="entry name" value="METHIONYL-TRNA FORMYLTRANSFERASE"/>
    <property type="match status" value="1"/>
</dbReference>
<dbReference type="Pfam" id="PF00551">
    <property type="entry name" value="Formyl_trans_N"/>
    <property type="match status" value="1"/>
</dbReference>
<dbReference type="AlphaFoldDB" id="A0A1I1S382"/>
<evidence type="ECO:0000256" key="1">
    <source>
        <dbReference type="ARBA" id="ARBA00010699"/>
    </source>
</evidence>
<gene>
    <name evidence="5" type="primary">fmt</name>
    <name evidence="8" type="ORF">SAMN04487792_0694</name>
</gene>
<evidence type="ECO:0000256" key="3">
    <source>
        <dbReference type="ARBA" id="ARBA00022679"/>
    </source>
</evidence>
<dbReference type="GO" id="GO:0004479">
    <property type="term" value="F:methionyl-tRNA formyltransferase activity"/>
    <property type="evidence" value="ECO:0007669"/>
    <property type="project" value="UniProtKB-UniRule"/>
</dbReference>
<dbReference type="Gene3D" id="3.40.50.12230">
    <property type="match status" value="1"/>
</dbReference>
<evidence type="ECO:0000313" key="9">
    <source>
        <dbReference type="Proteomes" id="UP000199599"/>
    </source>
</evidence>
<dbReference type="RefSeq" id="WP_090092755.1">
    <property type="nucleotide sequence ID" value="NZ_CBCRVU010000003.1"/>
</dbReference>
<dbReference type="Proteomes" id="UP000199599">
    <property type="component" value="Unassembled WGS sequence"/>
</dbReference>
<comment type="function">
    <text evidence="5">Attaches a formyl group to the free amino group of methionyl-tRNA(fMet). The formyl group appears to play a dual role in the initiator identity of N-formylmethionyl-tRNA by promoting its recognition by IF2 and preventing the misappropriation of this tRNA by the elongation apparatus.</text>
</comment>
<dbReference type="InterPro" id="IPR041711">
    <property type="entry name" value="Met-tRNA-FMT_N"/>
</dbReference>
<comment type="catalytic activity">
    <reaction evidence="5">
        <text>L-methionyl-tRNA(fMet) + (6R)-10-formyltetrahydrofolate = N-formyl-L-methionyl-tRNA(fMet) + (6S)-5,6,7,8-tetrahydrofolate + H(+)</text>
        <dbReference type="Rhea" id="RHEA:24380"/>
        <dbReference type="Rhea" id="RHEA-COMP:9952"/>
        <dbReference type="Rhea" id="RHEA-COMP:9953"/>
        <dbReference type="ChEBI" id="CHEBI:15378"/>
        <dbReference type="ChEBI" id="CHEBI:57453"/>
        <dbReference type="ChEBI" id="CHEBI:78530"/>
        <dbReference type="ChEBI" id="CHEBI:78844"/>
        <dbReference type="ChEBI" id="CHEBI:195366"/>
        <dbReference type="EC" id="2.1.2.9"/>
    </reaction>
</comment>
<dbReference type="EC" id="2.1.2.9" evidence="2 5"/>
<dbReference type="SUPFAM" id="SSF53328">
    <property type="entry name" value="Formyltransferase"/>
    <property type="match status" value="1"/>
</dbReference>
<dbReference type="InterPro" id="IPR011034">
    <property type="entry name" value="Formyl_transferase-like_C_sf"/>
</dbReference>
<evidence type="ECO:0000256" key="2">
    <source>
        <dbReference type="ARBA" id="ARBA00012261"/>
    </source>
</evidence>
<evidence type="ECO:0000313" key="8">
    <source>
        <dbReference type="EMBL" id="SFD40827.1"/>
    </source>
</evidence>
<dbReference type="InterPro" id="IPR005793">
    <property type="entry name" value="Formyl_trans_C"/>
</dbReference>
<feature type="binding site" evidence="5">
    <location>
        <begin position="110"/>
        <end position="113"/>
    </location>
    <ligand>
        <name>(6S)-5,6,7,8-tetrahydrofolate</name>
        <dbReference type="ChEBI" id="CHEBI:57453"/>
    </ligand>
</feature>
<dbReference type="InterPro" id="IPR044135">
    <property type="entry name" value="Met-tRNA-FMT_C"/>
</dbReference>
<proteinExistence type="inferred from homology"/>
<dbReference type="CDD" id="cd08646">
    <property type="entry name" value="FMT_core_Met-tRNA-FMT_N"/>
    <property type="match status" value="1"/>
</dbReference>
<dbReference type="InterPro" id="IPR001555">
    <property type="entry name" value="GART_AS"/>
</dbReference>
<keyword evidence="4 5" id="KW-0648">Protein biosynthesis</keyword>
<dbReference type="InterPro" id="IPR005794">
    <property type="entry name" value="Fmt"/>
</dbReference>
<dbReference type="EMBL" id="FOMN01000003">
    <property type="protein sequence ID" value="SFD40827.1"/>
    <property type="molecule type" value="Genomic_DNA"/>
</dbReference>
<reference evidence="9" key="1">
    <citation type="submission" date="2016-10" db="EMBL/GenBank/DDBJ databases">
        <authorList>
            <person name="Varghese N."/>
            <person name="Submissions S."/>
        </authorList>
    </citation>
    <scope>NUCLEOTIDE SEQUENCE [LARGE SCALE GENOMIC DNA]</scope>
    <source>
        <strain evidence="9">R-53102</strain>
    </source>
</reference>
<dbReference type="InterPro" id="IPR036477">
    <property type="entry name" value="Formyl_transf_N_sf"/>
</dbReference>
<dbReference type="Pfam" id="PF02911">
    <property type="entry name" value="Formyl_trans_C"/>
    <property type="match status" value="1"/>
</dbReference>
<protein>
    <recommendedName>
        <fullName evidence="2 5">Methionyl-tRNA formyltransferase</fullName>
        <ecNumber evidence="2 5">2.1.2.9</ecNumber>
    </recommendedName>
</protein>
<dbReference type="PANTHER" id="PTHR11138:SF5">
    <property type="entry name" value="METHIONYL-TRNA FORMYLTRANSFERASE, MITOCHONDRIAL"/>
    <property type="match status" value="1"/>
</dbReference>
<dbReference type="STRING" id="1505723.SAMN04487792_0694"/>
<accession>A0A1I1S382</accession>
<dbReference type="SUPFAM" id="SSF50486">
    <property type="entry name" value="FMT C-terminal domain-like"/>
    <property type="match status" value="1"/>
</dbReference>
<evidence type="ECO:0000256" key="4">
    <source>
        <dbReference type="ARBA" id="ARBA00022917"/>
    </source>
</evidence>
<dbReference type="PROSITE" id="PS00373">
    <property type="entry name" value="GART"/>
    <property type="match status" value="1"/>
</dbReference>
<dbReference type="HAMAP" id="MF_00182">
    <property type="entry name" value="Formyl_trans"/>
    <property type="match status" value="1"/>
</dbReference>
<organism evidence="8 9">
    <name type="scientific">Lactobacillus bombicola</name>
    <dbReference type="NCBI Taxonomy" id="1505723"/>
    <lineage>
        <taxon>Bacteria</taxon>
        <taxon>Bacillati</taxon>
        <taxon>Bacillota</taxon>
        <taxon>Bacilli</taxon>
        <taxon>Lactobacillales</taxon>
        <taxon>Lactobacillaceae</taxon>
        <taxon>Lactobacillus</taxon>
    </lineage>
</organism>